<keyword evidence="3" id="KW-1185">Reference proteome</keyword>
<gene>
    <name evidence="2" type="ORF">FDG2_3043</name>
</gene>
<name>A0A1C3NYW1_9ACTN</name>
<protein>
    <submittedName>
        <fullName evidence="2">Uncharacterized protein</fullName>
    </submittedName>
</protein>
<evidence type="ECO:0000256" key="1">
    <source>
        <dbReference type="SAM" id="MobiDB-lite"/>
    </source>
</evidence>
<reference evidence="3" key="1">
    <citation type="submission" date="2016-02" db="EMBL/GenBank/DDBJ databases">
        <authorList>
            <person name="Wibberg D."/>
        </authorList>
    </citation>
    <scope>NUCLEOTIDE SEQUENCE [LARGE SCALE GENOMIC DNA]</scope>
</reference>
<sequence>MDADAAAVYPTCLTGRGDAPVEDWNPEYPEEPTPFDRDDINRHLAALAGTASSN</sequence>
<feature type="compositionally biased region" description="Acidic residues" evidence="1">
    <location>
        <begin position="20"/>
        <end position="30"/>
    </location>
</feature>
<evidence type="ECO:0000313" key="2">
    <source>
        <dbReference type="EMBL" id="SBW22730.1"/>
    </source>
</evidence>
<dbReference type="AlphaFoldDB" id="A0A1C3NYW1"/>
<organism evidence="2 3">
    <name type="scientific">Candidatus Protofrankia californiensis</name>
    <dbReference type="NCBI Taxonomy" id="1839754"/>
    <lineage>
        <taxon>Bacteria</taxon>
        <taxon>Bacillati</taxon>
        <taxon>Actinomycetota</taxon>
        <taxon>Actinomycetes</taxon>
        <taxon>Frankiales</taxon>
        <taxon>Frankiaceae</taxon>
        <taxon>Protofrankia</taxon>
    </lineage>
</organism>
<feature type="region of interest" description="Disordered" evidence="1">
    <location>
        <begin position="1"/>
        <end position="38"/>
    </location>
</feature>
<dbReference type="Proteomes" id="UP000199013">
    <property type="component" value="Unassembled WGS sequence"/>
</dbReference>
<proteinExistence type="predicted"/>
<accession>A0A1C3NYW1</accession>
<dbReference type="EMBL" id="FLUV01001280">
    <property type="protein sequence ID" value="SBW22730.1"/>
    <property type="molecule type" value="Genomic_DNA"/>
</dbReference>
<evidence type="ECO:0000313" key="3">
    <source>
        <dbReference type="Proteomes" id="UP000199013"/>
    </source>
</evidence>